<feature type="signal peptide" evidence="2">
    <location>
        <begin position="1"/>
        <end position="16"/>
    </location>
</feature>
<dbReference type="HOGENOM" id="CLU_1585271_0_0_5"/>
<organism evidence="3 4">
    <name type="scientific">Paracoccus aminophilus JCM 7686</name>
    <dbReference type="NCBI Taxonomy" id="1367847"/>
    <lineage>
        <taxon>Bacteria</taxon>
        <taxon>Pseudomonadati</taxon>
        <taxon>Pseudomonadota</taxon>
        <taxon>Alphaproteobacteria</taxon>
        <taxon>Rhodobacterales</taxon>
        <taxon>Paracoccaceae</taxon>
        <taxon>Paracoccus</taxon>
    </lineage>
</organism>
<dbReference type="AlphaFoldDB" id="S5YFQ1"/>
<dbReference type="PROSITE" id="PS51257">
    <property type="entry name" value="PROKAR_LIPOPROTEIN"/>
    <property type="match status" value="1"/>
</dbReference>
<dbReference type="Proteomes" id="UP000015480">
    <property type="component" value="Chromosome"/>
</dbReference>
<evidence type="ECO:0008006" key="5">
    <source>
        <dbReference type="Google" id="ProtNLM"/>
    </source>
</evidence>
<reference evidence="3 4" key="1">
    <citation type="journal article" date="2014" name="BMC Genomics">
        <title>Architecture and functions of a multipartite genome of the methylotrophic bacterium Paracoccus aminophilus JCM 7686, containing primary and secondary chromids.</title>
        <authorList>
            <person name="Dziewit L."/>
            <person name="Czarnecki J."/>
            <person name="Wibberg D."/>
            <person name="Radlinska M."/>
            <person name="Mrozek P."/>
            <person name="Szymczak M."/>
            <person name="Schluter A."/>
            <person name="Puhler A."/>
            <person name="Bartosik D."/>
        </authorList>
    </citation>
    <scope>NUCLEOTIDE SEQUENCE [LARGE SCALE GENOMIC DNA]</scope>
    <source>
        <strain evidence="3">JCM 7686</strain>
    </source>
</reference>
<dbReference type="Pfam" id="PF11233">
    <property type="entry name" value="DUF3035"/>
    <property type="match status" value="1"/>
</dbReference>
<evidence type="ECO:0000256" key="1">
    <source>
        <dbReference type="SAM" id="MobiDB-lite"/>
    </source>
</evidence>
<dbReference type="InterPro" id="IPR021395">
    <property type="entry name" value="DUF3035"/>
</dbReference>
<protein>
    <recommendedName>
        <fullName evidence="5">DUF3035 domain-containing protein</fullName>
    </recommendedName>
</protein>
<evidence type="ECO:0000256" key="2">
    <source>
        <dbReference type="SAM" id="SignalP"/>
    </source>
</evidence>
<name>S5YFQ1_PARAH</name>
<evidence type="ECO:0000313" key="4">
    <source>
        <dbReference type="Proteomes" id="UP000015480"/>
    </source>
</evidence>
<dbReference type="EMBL" id="CP006650">
    <property type="protein sequence ID" value="AGT10308.1"/>
    <property type="molecule type" value="Genomic_DNA"/>
</dbReference>
<feature type="region of interest" description="Disordered" evidence="1">
    <location>
        <begin position="160"/>
        <end position="191"/>
    </location>
</feature>
<keyword evidence="2" id="KW-0732">Signal</keyword>
<accession>S5YFQ1</accession>
<proteinExistence type="predicted"/>
<sequence>MRLRATLLTMTMLTLAACSTDPHLMSIKSDQRGPDEFAIVPTKPLTIPTDLNALPAPTPGGSNITDPTPAADAVAALGGNPAQLSAQGVGAADGALLAYTGRLGREGNIRQVTAQEDLAWRSRHSRRLLEVIAHTNVYYRAYEPMTLDSWTEIERWRTTGVQTPSAPPRGYSATGAVTAPKKAQAPDHMRK</sequence>
<dbReference type="eggNOG" id="ENOG50319MP">
    <property type="taxonomic scope" value="Bacteria"/>
</dbReference>
<dbReference type="KEGG" id="pami:JCM7686_3273"/>
<feature type="chain" id="PRO_5004544924" description="DUF3035 domain-containing protein" evidence="2">
    <location>
        <begin position="17"/>
        <end position="191"/>
    </location>
</feature>
<dbReference type="PATRIC" id="fig|1367847.3.peg.3300"/>
<evidence type="ECO:0000313" key="3">
    <source>
        <dbReference type="EMBL" id="AGT10308.1"/>
    </source>
</evidence>
<dbReference type="STRING" id="1367847.JCM7686_3273"/>
<gene>
    <name evidence="3" type="ORF">JCM7686_3273</name>
</gene>
<keyword evidence="4" id="KW-1185">Reference proteome</keyword>